<dbReference type="GO" id="GO:0004520">
    <property type="term" value="F:DNA endonuclease activity"/>
    <property type="evidence" value="ECO:0007669"/>
    <property type="project" value="InterPro"/>
</dbReference>
<evidence type="ECO:0000256" key="1">
    <source>
        <dbReference type="SAM" id="MobiDB-lite"/>
    </source>
</evidence>
<dbReference type="EMBL" id="VIIS01002236">
    <property type="protein sequence ID" value="KAF0286690.1"/>
    <property type="molecule type" value="Genomic_DNA"/>
</dbReference>
<dbReference type="GO" id="GO:0005634">
    <property type="term" value="C:nucleus"/>
    <property type="evidence" value="ECO:0007669"/>
    <property type="project" value="InterPro"/>
</dbReference>
<feature type="domain" description="DNA fragmentation factor 40 C-terminal" evidence="2">
    <location>
        <begin position="64"/>
        <end position="261"/>
    </location>
</feature>
<dbReference type="InterPro" id="IPR044925">
    <property type="entry name" value="His-Me_finger_sf"/>
</dbReference>
<feature type="region of interest" description="Disordered" evidence="1">
    <location>
        <begin position="40"/>
        <end position="80"/>
    </location>
</feature>
<dbReference type="InterPro" id="IPR039729">
    <property type="entry name" value="DFF40"/>
</dbReference>
<comment type="caution">
    <text evidence="3">The sequence shown here is derived from an EMBL/GenBank/DDBJ whole genome shotgun (WGS) entry which is preliminary data.</text>
</comment>
<dbReference type="OrthoDB" id="9943677at2759"/>
<evidence type="ECO:0000313" key="3">
    <source>
        <dbReference type="EMBL" id="KAF0286690.1"/>
    </source>
</evidence>
<evidence type="ECO:0000313" key="4">
    <source>
        <dbReference type="Proteomes" id="UP000440578"/>
    </source>
</evidence>
<dbReference type="PANTHER" id="PTHR13067">
    <property type="entry name" value="CASPASE-ACTIVATED DNASE"/>
    <property type="match status" value="1"/>
</dbReference>
<dbReference type="SUPFAM" id="SSF54060">
    <property type="entry name" value="His-Me finger endonucleases"/>
    <property type="match status" value="1"/>
</dbReference>
<name>A0A6A4V661_AMPAM</name>
<dbReference type="GO" id="GO:0016787">
    <property type="term" value="F:hydrolase activity"/>
    <property type="evidence" value="ECO:0007669"/>
    <property type="project" value="InterPro"/>
</dbReference>
<dbReference type="PANTHER" id="PTHR13067:SF2">
    <property type="entry name" value="CASPASE-ACTIVATED DNASE"/>
    <property type="match status" value="1"/>
</dbReference>
<keyword evidence="4" id="KW-1185">Reference proteome</keyword>
<proteinExistence type="predicted"/>
<accession>A0A6A4V661</accession>
<dbReference type="Proteomes" id="UP000440578">
    <property type="component" value="Unassembled WGS sequence"/>
</dbReference>
<protein>
    <submittedName>
        <fullName evidence="3">DNAation factor subunit beta</fullName>
    </submittedName>
</protein>
<feature type="compositionally biased region" description="Basic and acidic residues" evidence="1">
    <location>
        <begin position="64"/>
        <end position="74"/>
    </location>
</feature>
<dbReference type="GO" id="GO:0005737">
    <property type="term" value="C:cytoplasm"/>
    <property type="evidence" value="ECO:0007669"/>
    <property type="project" value="InterPro"/>
</dbReference>
<dbReference type="InterPro" id="IPR015311">
    <property type="entry name" value="DFF40_C"/>
</dbReference>
<dbReference type="AlphaFoldDB" id="A0A6A4V661"/>
<sequence>MGIAARSLGDLMNKACVKFQVVRLVEKLLALSSTQRLRRRAAGGAAGDRTGPLRADPPSPGRPDQSRHSQRADDPAWFEGLDTGATTKEEYMRRRCESRVRTYFYKSRDQVRGDPSAPLAVLEPLLDEMMQQLKQDRFNGHYFDRSSLLKSGRLCDDEGEFECQGLFSKSQCGYDEHRINPYRSRENRIVFSTWNLDHRIERSRTILPDLVKAARGAGRRRVNWRYFYRLLFTTDNLRLVHIVCHDKGSHDRYQCDQSQVYVR</sequence>
<reference evidence="3 4" key="1">
    <citation type="submission" date="2019-07" db="EMBL/GenBank/DDBJ databases">
        <title>Draft genome assembly of a fouling barnacle, Amphibalanus amphitrite (Darwin, 1854): The first reference genome for Thecostraca.</title>
        <authorList>
            <person name="Kim W."/>
        </authorList>
    </citation>
    <scope>NUCLEOTIDE SEQUENCE [LARGE SCALE GENOMIC DNA]</scope>
    <source>
        <strain evidence="3">SNU_AA5</strain>
        <tissue evidence="3">Soma without cirri and trophi</tissue>
    </source>
</reference>
<dbReference type="GO" id="GO:0006309">
    <property type="term" value="P:apoptotic DNA fragmentation"/>
    <property type="evidence" value="ECO:0007669"/>
    <property type="project" value="InterPro"/>
</dbReference>
<dbReference type="Pfam" id="PF09230">
    <property type="entry name" value="DFF40"/>
    <property type="match status" value="1"/>
</dbReference>
<organism evidence="3 4">
    <name type="scientific">Amphibalanus amphitrite</name>
    <name type="common">Striped barnacle</name>
    <name type="synonym">Balanus amphitrite</name>
    <dbReference type="NCBI Taxonomy" id="1232801"/>
    <lineage>
        <taxon>Eukaryota</taxon>
        <taxon>Metazoa</taxon>
        <taxon>Ecdysozoa</taxon>
        <taxon>Arthropoda</taxon>
        <taxon>Crustacea</taxon>
        <taxon>Multicrustacea</taxon>
        <taxon>Cirripedia</taxon>
        <taxon>Thoracica</taxon>
        <taxon>Thoracicalcarea</taxon>
        <taxon>Balanomorpha</taxon>
        <taxon>Balanoidea</taxon>
        <taxon>Balanidae</taxon>
        <taxon>Amphibalaninae</taxon>
        <taxon>Amphibalanus</taxon>
    </lineage>
</organism>
<evidence type="ECO:0000259" key="2">
    <source>
        <dbReference type="Pfam" id="PF09230"/>
    </source>
</evidence>
<gene>
    <name evidence="3" type="primary">DFFB_1</name>
    <name evidence="3" type="ORF">FJT64_014845</name>
</gene>